<dbReference type="OrthoDB" id="441598at2"/>
<dbReference type="PANTHER" id="PTHR30189:SF1">
    <property type="entry name" value="LPS-ASSEMBLY PROTEIN LPTD"/>
    <property type="match status" value="1"/>
</dbReference>
<evidence type="ECO:0000256" key="1">
    <source>
        <dbReference type="SAM" id="MobiDB-lite"/>
    </source>
</evidence>
<dbReference type="RefSeq" id="WP_006197768.1">
    <property type="nucleotide sequence ID" value="NZ_CAWMRI010000205.1"/>
</dbReference>
<dbReference type="PANTHER" id="PTHR30189">
    <property type="entry name" value="LPS-ASSEMBLY PROTEIN"/>
    <property type="match status" value="1"/>
</dbReference>
<dbReference type="EMBL" id="LWAJ01000205">
    <property type="protein sequence ID" value="KZL49070.1"/>
    <property type="molecule type" value="Genomic_DNA"/>
</dbReference>
<gene>
    <name evidence="2" type="ORF">A2T98_14635</name>
</gene>
<dbReference type="Gene3D" id="2.60.450.10">
    <property type="entry name" value="Lipopolysaccharide (LPS) transport protein A like domain"/>
    <property type="match status" value="1"/>
</dbReference>
<dbReference type="Pfam" id="PF12600">
    <property type="entry name" value="DUF3769"/>
    <property type="match status" value="1"/>
</dbReference>
<sequence length="835" mass="91454">MLHPIPPPATLSIVEPVPSANSSLYARDSQFPSVVTNQTDTQGDKKKSPPLQRIPQISNVGDAEPALGLSTPINSTRDNLSAQTLATPNTPKTFPPEFSPFTASKSAANLGKSQTVGYSGQQFDAPTTTPKAQVAAEKATPQEPESNIPVQQFPDSINISVDQPNYVPSSQPVQNTLEFKSRNRSNETSTPSTIEFKSPTPQAQQPTPTPPARQRTIEVISDRQEYDEQRRIITAEGNVVVRFDGSVVDADRLQVNLDNLIAVGSGNVALTRGDQVLRGERFNYNFIQDNGEIENASGEIFVPSAQRDLAFSSTDVTPSAIQPPLSDAVRRNQPLSGISSPGGINFTLGGINFTLGGTQASNLPQLETGGKVRRLRFEAKRIEFYPRGWQGSDVRITNDPFSPPELELRASQVTSKRESPLVETITTRGQRLVFDQKVSLPIPVDRQTIDRFEREASPFIVSPGFDGDKRGGFFVERSFTPVDTEETRWRITPQLFVQRALQEGTDDLAGLFGVKTNYNAVLNPRAKIEGSGELTSLDLNKVEDNLRGSLRMRQELGDRNPHILNLEYSYRDRLYNGTLGFQTVQSSIGGLISSPVITLGNTGINLNYQAGVQYINANTDRLDLLEANRTNDRIALGRLQGSASLSKGFLLWQGKPLPPTPTEGLKYTANPVVPYVQTIASVTGTSSYYTNNENQSTLTGTVGLLGQFGNFSRPYLDYTAFNVTYSQGLNSGLSPFLFDRSVDNKVLGAGISQQIYGPFRLGFQTAVNLDTGKETSTDYILEYSRRTYGISLRYNPVLELGGFSIRISDFNWTGGTDPFSGREVKPVVDGVQQNN</sequence>
<protein>
    <submittedName>
        <fullName evidence="2">Organic solvent tolerance protein OstA</fullName>
    </submittedName>
</protein>
<dbReference type="InterPro" id="IPR050218">
    <property type="entry name" value="LptD"/>
</dbReference>
<dbReference type="GeneID" id="78019020"/>
<dbReference type="AlphaFoldDB" id="A0A166J012"/>
<feature type="compositionally biased region" description="Polar residues" evidence="1">
    <location>
        <begin position="143"/>
        <end position="178"/>
    </location>
</feature>
<feature type="compositionally biased region" description="Polar residues" evidence="1">
    <location>
        <begin position="71"/>
        <end position="92"/>
    </location>
</feature>
<reference evidence="2 3" key="1">
    <citation type="submission" date="2016-04" db="EMBL/GenBank/DDBJ databases">
        <title>Draft Genome Assembly of the Bloom-forming Cyanobacterium Nodularia spumigena Strain CENA596 in Shrimp Production Ponds.</title>
        <authorList>
            <person name="Popin R.V."/>
            <person name="Rigonato J."/>
            <person name="Abreu V.A."/>
            <person name="Andreote A.P."/>
            <person name="Silveira S.B."/>
            <person name="Odebrecht C."/>
            <person name="Fiore M.F."/>
        </authorList>
    </citation>
    <scope>NUCLEOTIDE SEQUENCE [LARGE SCALE GENOMIC DNA]</scope>
    <source>
        <strain evidence="2 3">CENA596</strain>
    </source>
</reference>
<feature type="compositionally biased region" description="Polar residues" evidence="1">
    <location>
        <begin position="101"/>
        <end position="131"/>
    </location>
</feature>
<dbReference type="InterPro" id="IPR022244">
    <property type="entry name" value="DUF3769"/>
</dbReference>
<accession>A0A166J012</accession>
<feature type="region of interest" description="Disordered" evidence="1">
    <location>
        <begin position="23"/>
        <end position="214"/>
    </location>
</feature>
<dbReference type="GO" id="GO:1990351">
    <property type="term" value="C:transporter complex"/>
    <property type="evidence" value="ECO:0007669"/>
    <property type="project" value="TreeGrafter"/>
</dbReference>
<evidence type="ECO:0000313" key="2">
    <source>
        <dbReference type="EMBL" id="KZL49070.1"/>
    </source>
</evidence>
<evidence type="ECO:0000313" key="3">
    <source>
        <dbReference type="Proteomes" id="UP000076555"/>
    </source>
</evidence>
<feature type="compositionally biased region" description="Polar residues" evidence="1">
    <location>
        <begin position="186"/>
        <end position="195"/>
    </location>
</feature>
<dbReference type="GO" id="GO:0009279">
    <property type="term" value="C:cell outer membrane"/>
    <property type="evidence" value="ECO:0007669"/>
    <property type="project" value="TreeGrafter"/>
</dbReference>
<dbReference type="Proteomes" id="UP000076555">
    <property type="component" value="Unassembled WGS sequence"/>
</dbReference>
<organism evidence="2 3">
    <name type="scientific">Nodularia spumigena CENA596</name>
    <dbReference type="NCBI Taxonomy" id="1819295"/>
    <lineage>
        <taxon>Bacteria</taxon>
        <taxon>Bacillati</taxon>
        <taxon>Cyanobacteriota</taxon>
        <taxon>Cyanophyceae</taxon>
        <taxon>Nostocales</taxon>
        <taxon>Nodulariaceae</taxon>
        <taxon>Nodularia</taxon>
    </lineage>
</organism>
<comment type="caution">
    <text evidence="2">The sequence shown here is derived from an EMBL/GenBank/DDBJ whole genome shotgun (WGS) entry which is preliminary data.</text>
</comment>
<name>A0A166J012_NODSP</name>
<feature type="compositionally biased region" description="Polar residues" evidence="1">
    <location>
        <begin position="23"/>
        <end position="41"/>
    </location>
</feature>
<proteinExistence type="predicted"/>